<reference evidence="10 11" key="1">
    <citation type="submission" date="2013-11" db="EMBL/GenBank/DDBJ databases">
        <title>Metagenomic analysis of a methanogenic consortium involved in long chain n-alkane degradation.</title>
        <authorList>
            <person name="Davidova I.A."/>
            <person name="Callaghan A.V."/>
            <person name="Wawrik B."/>
            <person name="Pruitt S."/>
            <person name="Marks C."/>
            <person name="Duncan K.E."/>
            <person name="Suflita J.M."/>
        </authorList>
    </citation>
    <scope>NUCLEOTIDE SEQUENCE [LARGE SCALE GENOMIC DNA]</scope>
    <source>
        <strain evidence="10 11">SPR</strain>
    </source>
</reference>
<dbReference type="SUPFAM" id="SSF51971">
    <property type="entry name" value="Nucleotide-binding domain"/>
    <property type="match status" value="2"/>
</dbReference>
<dbReference type="InParanoid" id="A0A0D2JQU2"/>
<dbReference type="Pfam" id="PF13450">
    <property type="entry name" value="NAD_binding_8"/>
    <property type="match status" value="1"/>
</dbReference>
<name>A0A0D2JQU2_9BACT</name>
<dbReference type="EMBL" id="AZAC01000038">
    <property type="protein sequence ID" value="KIX11870.1"/>
    <property type="molecule type" value="Genomic_DNA"/>
</dbReference>
<protein>
    <submittedName>
        <fullName evidence="10">4Fe-4S ferredoxin</fullName>
    </submittedName>
</protein>
<dbReference type="SUPFAM" id="SSF54862">
    <property type="entry name" value="4Fe-4S ferredoxins"/>
    <property type="match status" value="1"/>
</dbReference>
<keyword evidence="4" id="KW-0479">Metal-binding</keyword>
<accession>A0A0D2JQU2</accession>
<dbReference type="InterPro" id="IPR009051">
    <property type="entry name" value="Helical_ferredxn"/>
</dbReference>
<keyword evidence="6" id="KW-0560">Oxidoreductase</keyword>
<evidence type="ECO:0000313" key="10">
    <source>
        <dbReference type="EMBL" id="KIX11870.1"/>
    </source>
</evidence>
<dbReference type="OrthoDB" id="9766627at2"/>
<evidence type="ECO:0000313" key="11">
    <source>
        <dbReference type="Proteomes" id="UP000032233"/>
    </source>
</evidence>
<dbReference type="GO" id="GO:0051539">
    <property type="term" value="F:4 iron, 4 sulfur cluster binding"/>
    <property type="evidence" value="ECO:0007669"/>
    <property type="project" value="UniProtKB-KW"/>
</dbReference>
<proteinExistence type="inferred from homology"/>
<evidence type="ECO:0000256" key="3">
    <source>
        <dbReference type="ARBA" id="ARBA00022485"/>
    </source>
</evidence>
<keyword evidence="7" id="KW-0408">Iron</keyword>
<feature type="domain" description="4Fe-4S ferredoxin-type" evidence="9">
    <location>
        <begin position="1404"/>
        <end position="1433"/>
    </location>
</feature>
<dbReference type="Gene3D" id="1.10.1060.10">
    <property type="entry name" value="Alpha-helical ferredoxin"/>
    <property type="match status" value="2"/>
</dbReference>
<dbReference type="PROSITE" id="PS00198">
    <property type="entry name" value="4FE4S_FER_1"/>
    <property type="match status" value="2"/>
</dbReference>
<comment type="caution">
    <text evidence="10">The sequence shown here is derived from an EMBL/GenBank/DDBJ whole genome shotgun (WGS) entry which is preliminary data.</text>
</comment>
<comment type="cofactor">
    <cofactor evidence="1">
        <name>FAD</name>
        <dbReference type="ChEBI" id="CHEBI:57692"/>
    </cofactor>
</comment>
<dbReference type="GO" id="GO:0016491">
    <property type="term" value="F:oxidoreductase activity"/>
    <property type="evidence" value="ECO:0007669"/>
    <property type="project" value="UniProtKB-KW"/>
</dbReference>
<evidence type="ECO:0000256" key="2">
    <source>
        <dbReference type="ARBA" id="ARBA00006561"/>
    </source>
</evidence>
<keyword evidence="3" id="KW-0004">4Fe-4S</keyword>
<keyword evidence="8" id="KW-0411">Iron-sulfur</keyword>
<dbReference type="Gene3D" id="3.30.70.20">
    <property type="match status" value="1"/>
</dbReference>
<evidence type="ECO:0000256" key="1">
    <source>
        <dbReference type="ARBA" id="ARBA00001974"/>
    </source>
</evidence>
<dbReference type="GO" id="GO:0046872">
    <property type="term" value="F:metal ion binding"/>
    <property type="evidence" value="ECO:0007669"/>
    <property type="project" value="UniProtKB-KW"/>
</dbReference>
<dbReference type="Pfam" id="PF14691">
    <property type="entry name" value="Fer4_20"/>
    <property type="match status" value="1"/>
</dbReference>
<dbReference type="Gene3D" id="3.50.50.60">
    <property type="entry name" value="FAD/NAD(P)-binding domain"/>
    <property type="match status" value="4"/>
</dbReference>
<dbReference type="PATRIC" id="fig|1429043.3.peg.4624"/>
<dbReference type="InterPro" id="IPR028261">
    <property type="entry name" value="DPD_II"/>
</dbReference>
<dbReference type="PRINTS" id="PR00419">
    <property type="entry name" value="ADXRDTASE"/>
</dbReference>
<gene>
    <name evidence="10" type="ORF">X474_21805</name>
</gene>
<dbReference type="SUPFAM" id="SSF51905">
    <property type="entry name" value="FAD/NAD(P)-binding domain"/>
    <property type="match status" value="3"/>
</dbReference>
<dbReference type="PANTHER" id="PTHR43498">
    <property type="entry name" value="FERREDOXIN:COB-COM HETERODISULFIDE REDUCTASE SUBUNIT A"/>
    <property type="match status" value="1"/>
</dbReference>
<evidence type="ECO:0000256" key="6">
    <source>
        <dbReference type="ARBA" id="ARBA00023002"/>
    </source>
</evidence>
<dbReference type="Proteomes" id="UP000032233">
    <property type="component" value="Unassembled WGS sequence"/>
</dbReference>
<dbReference type="InterPro" id="IPR036188">
    <property type="entry name" value="FAD/NAD-bd_sf"/>
</dbReference>
<keyword evidence="5" id="KW-0285">Flavoprotein</keyword>
<dbReference type="Pfam" id="PF13237">
    <property type="entry name" value="Fer4_10"/>
    <property type="match status" value="1"/>
</dbReference>
<feature type="domain" description="4Fe-4S ferredoxin-type" evidence="9">
    <location>
        <begin position="1434"/>
        <end position="1462"/>
    </location>
</feature>
<dbReference type="InterPro" id="IPR039650">
    <property type="entry name" value="HdrA-like"/>
</dbReference>
<dbReference type="Gene3D" id="3.40.50.720">
    <property type="entry name" value="NAD(P)-binding Rossmann-like Domain"/>
    <property type="match status" value="1"/>
</dbReference>
<evidence type="ECO:0000259" key="9">
    <source>
        <dbReference type="PROSITE" id="PS51379"/>
    </source>
</evidence>
<dbReference type="PANTHER" id="PTHR43498:SF1">
    <property type="entry name" value="COB--COM HETERODISULFIDE REDUCTASE IRON-SULFUR SUBUNIT A"/>
    <property type="match status" value="1"/>
</dbReference>
<evidence type="ECO:0000256" key="5">
    <source>
        <dbReference type="ARBA" id="ARBA00022827"/>
    </source>
</evidence>
<dbReference type="STRING" id="1429043.X474_21805"/>
<dbReference type="InterPro" id="IPR017900">
    <property type="entry name" value="4Fe4S_Fe_S_CS"/>
</dbReference>
<organism evidence="10 11">
    <name type="scientific">Dethiosulfatarculus sandiegensis</name>
    <dbReference type="NCBI Taxonomy" id="1429043"/>
    <lineage>
        <taxon>Bacteria</taxon>
        <taxon>Pseudomonadati</taxon>
        <taxon>Thermodesulfobacteriota</taxon>
        <taxon>Desulfarculia</taxon>
        <taxon>Desulfarculales</taxon>
        <taxon>Desulfarculaceae</taxon>
        <taxon>Dethiosulfatarculus</taxon>
    </lineage>
</organism>
<feature type="domain" description="4Fe-4S ferredoxin-type" evidence="9">
    <location>
        <begin position="103"/>
        <end position="133"/>
    </location>
</feature>
<keyword evidence="5" id="KW-0274">FAD</keyword>
<dbReference type="InterPro" id="IPR017896">
    <property type="entry name" value="4Fe4S_Fe-S-bd"/>
</dbReference>
<dbReference type="Pfam" id="PF00037">
    <property type="entry name" value="Fer4"/>
    <property type="match status" value="1"/>
</dbReference>
<dbReference type="Pfam" id="PF07992">
    <property type="entry name" value="Pyr_redox_2"/>
    <property type="match status" value="3"/>
</dbReference>
<dbReference type="InterPro" id="IPR023753">
    <property type="entry name" value="FAD/NAD-binding_dom"/>
</dbReference>
<evidence type="ECO:0000256" key="7">
    <source>
        <dbReference type="ARBA" id="ARBA00023004"/>
    </source>
</evidence>
<dbReference type="SUPFAM" id="SSF46548">
    <property type="entry name" value="alpha-helical ferredoxin"/>
    <property type="match status" value="2"/>
</dbReference>
<evidence type="ECO:0000256" key="8">
    <source>
        <dbReference type="ARBA" id="ARBA00023014"/>
    </source>
</evidence>
<dbReference type="RefSeq" id="WP_044351343.1">
    <property type="nucleotide sequence ID" value="NZ_AZAC01000038.1"/>
</dbReference>
<comment type="similarity">
    <text evidence="2">Belongs to the HdrA family.</text>
</comment>
<dbReference type="PROSITE" id="PS51379">
    <property type="entry name" value="4FE4S_FER_2"/>
    <property type="match status" value="3"/>
</dbReference>
<sequence>MAGPVAGKVGAVMVVGAGIGGVQASLDLANSGYYVYLVEKGPAIGGRMAQLDKTFPTNDCAMCIVSPKLVECGRHLNIEIITDAEVKELNGEPGRFIAKVRQKARYVDMEACTACGDCIEACPVEVPNEFDQGLSKRKAIYKSYAQAFPNAYALTKLDRAPCKIACPANLNVQGYVQMAKTGDYERSLSIIMDDLPLPGVIGRICPHPCEDSCRRLDVDEAVAIRDIKRFVADQAGLDSVVQPEVEPRSEKVAIVGSGPGGLACAYHLARRGIKSTIFEALPVAGGALAVGVPAYRLPEGVLAGEVEYIRKMGVEIKTNTPVGRDITLDDLRRDHDAVFLAVGASKSFNLGVPGEESANVVTALDYLKAKALSEEAPQGGEVVVIGGGNVAIDAARTALRNQAKAVTMVMLESAEEQPASPWEIEEALEEGVYFIHRRGVKGIIIKGNQAVGLILKLCTRVFDEEGRFSPEYDETEVMEIKADLVITAIGQKLDPDFMGAGVEIELTPRGTIATDPVTMATNLDGVFAGGDAVTGPWIAIGAVAAGKQAAISMERMFMGEDLQQGREPLEMKPPEEQNYNPIEPDLPKIERARMAQRPPEERIKDFDEFEAGLSPEQVEKEGARCLNCGVCCECLRCVEACKAKAPAHEDVDRDLELEVGSVIMAPGFDPFDPSLFDTYSYARHQNVVTAMEFERILSASGPYQGHLQRPSDGVEPKRIAWLQCVGSRDINRCDNGYCSAVCCMYAIKEAVIAKEHASQELDTSIFFMDMRTYGKDFEKYYERAKDDHGVRFIRSRVHTIDPVEGDRLRIVYATEDGESKEEYFDMVVLSVGLQTGPEAMELAKTMGVELTDYNFTETSSFAPVATTRPGVFACGSFAGPKDIPQTVMEASAAACAGSVDLAQSRGTLTRAVEYPLEKDISGDEPRVGVFVCNCGINIGGVVDVPGVKEYAAGLPHVAYVDENLFTCSQDTQAKIKDAIEENRLNRVVVASCSTRTHEPLFQETIREAGLNKYLFEMANIRDQDSWVHQKEPEKATNKAKDLVRMAVAKAALIEPLHQVSLAVKKSALVIGGGVAGMNAALYLADSGYPVCLVEKQGFLGGNAHLLLNTWKGEDIAPYLAELIQKVEEHPEIAVHMKSRVSDAKGFVGNFQTTLTHEDQTQTVLEHGVAVIATGGKETQPNEYLYGEHQAVRTSLEFDQEIKGDPDLALGLEAVAFIQCVGSRTPERPYCSRLCCTHSVESAIRVKEKNPAARVFIIYRDIRTYGVREDLYKKARELGVLFIRYTLDHKPLVSAEGGKVVVRARDHVLGRYIDFPVDRLVLAAAIAPNPVEELVNAYKTQLDAEGFFLEAHMKLRPVDFASDGLYLAGLAHFPKPIDESIAQASAAAGRALTVLATDTINVGGVVATVNPDKCSVCLTCVRTCPYQVPKIKDGAAYIEVASCYGCGACVAECPGKAITLQHFTDEQILAKEKAAMG</sequence>
<evidence type="ECO:0000256" key="4">
    <source>
        <dbReference type="ARBA" id="ARBA00022723"/>
    </source>
</evidence>
<keyword evidence="11" id="KW-1185">Reference proteome</keyword>